<keyword evidence="2" id="KW-1185">Reference proteome</keyword>
<dbReference type="PANTHER" id="PTHR47505">
    <property type="entry name" value="DNA UTILIZATION PROTEIN YHGH"/>
    <property type="match status" value="1"/>
</dbReference>
<dbReference type="SUPFAM" id="SSF53271">
    <property type="entry name" value="PRTase-like"/>
    <property type="match status" value="1"/>
</dbReference>
<comment type="caution">
    <text evidence="1">The sequence shown here is derived from an EMBL/GenBank/DDBJ whole genome shotgun (WGS) entry which is preliminary data.</text>
</comment>
<evidence type="ECO:0000313" key="2">
    <source>
        <dbReference type="Proteomes" id="UP000644693"/>
    </source>
</evidence>
<dbReference type="InterPro" id="IPR029057">
    <property type="entry name" value="PRTase-like"/>
</dbReference>
<dbReference type="EMBL" id="BMYM01000002">
    <property type="protein sequence ID" value="GHD33871.1"/>
    <property type="molecule type" value="Genomic_DNA"/>
</dbReference>
<dbReference type="InterPro" id="IPR051910">
    <property type="entry name" value="ComF/GntX_DNA_util-trans"/>
</dbReference>
<dbReference type="PANTHER" id="PTHR47505:SF1">
    <property type="entry name" value="DNA UTILIZATION PROTEIN YHGH"/>
    <property type="match status" value="1"/>
</dbReference>
<name>A0A918XIN9_9GAMM</name>
<evidence type="ECO:0000313" key="1">
    <source>
        <dbReference type="EMBL" id="GHD33871.1"/>
    </source>
</evidence>
<organism evidence="1 2">
    <name type="scientific">Parahalioglobus pacificus</name>
    <dbReference type="NCBI Taxonomy" id="930806"/>
    <lineage>
        <taxon>Bacteria</taxon>
        <taxon>Pseudomonadati</taxon>
        <taxon>Pseudomonadota</taxon>
        <taxon>Gammaproteobacteria</taxon>
        <taxon>Cellvibrionales</taxon>
        <taxon>Halieaceae</taxon>
        <taxon>Parahalioglobus</taxon>
    </lineage>
</organism>
<gene>
    <name evidence="1" type="ORF">GCM10007053_18900</name>
</gene>
<dbReference type="AlphaFoldDB" id="A0A918XIN9"/>
<dbReference type="Gene3D" id="3.40.50.2020">
    <property type="match status" value="1"/>
</dbReference>
<dbReference type="Proteomes" id="UP000644693">
    <property type="component" value="Unassembled WGS sequence"/>
</dbReference>
<sequence>MGASQSQPMHDSQLLCANCLQERSVFTGVVAPYIYDPAIAYLLRRWKYDRDRVAGRLLMTLWRDATGVLPPVDAVVALPLNWRRLLYRGFNQADSLRNALLCNQRTLATLPAPGFRLKRSHAAKPQVGQNAQQRRSNLRGAFTVSGRCDNLRIAVIDDVVTTGATANAAAAALFNAGAREVHIWCIARTPTPAHTTDV</sequence>
<reference evidence="1" key="2">
    <citation type="submission" date="2020-09" db="EMBL/GenBank/DDBJ databases">
        <authorList>
            <person name="Sun Q."/>
            <person name="Kim S."/>
        </authorList>
    </citation>
    <scope>NUCLEOTIDE SEQUENCE</scope>
    <source>
        <strain evidence="1">KCTC 23430</strain>
    </source>
</reference>
<reference evidence="1" key="1">
    <citation type="journal article" date="2014" name="Int. J. Syst. Evol. Microbiol.">
        <title>Complete genome sequence of Corynebacterium casei LMG S-19264T (=DSM 44701T), isolated from a smear-ripened cheese.</title>
        <authorList>
            <consortium name="US DOE Joint Genome Institute (JGI-PGF)"/>
            <person name="Walter F."/>
            <person name="Albersmeier A."/>
            <person name="Kalinowski J."/>
            <person name="Ruckert C."/>
        </authorList>
    </citation>
    <scope>NUCLEOTIDE SEQUENCE</scope>
    <source>
        <strain evidence="1">KCTC 23430</strain>
    </source>
</reference>
<protein>
    <submittedName>
        <fullName evidence="1">Amidophosphoribosyltransferase</fullName>
    </submittedName>
</protein>
<proteinExistence type="predicted"/>
<accession>A0A918XIN9</accession>